<keyword evidence="1" id="KW-0812">Transmembrane</keyword>
<evidence type="ECO:0000313" key="2">
    <source>
        <dbReference type="EMBL" id="MPN03452.1"/>
    </source>
</evidence>
<accession>A0A645EQA6</accession>
<feature type="transmembrane region" description="Helical" evidence="1">
    <location>
        <begin position="20"/>
        <end position="40"/>
    </location>
</feature>
<keyword evidence="1" id="KW-0472">Membrane</keyword>
<dbReference type="EMBL" id="VSSQ01049371">
    <property type="protein sequence ID" value="MPN03452.1"/>
    <property type="molecule type" value="Genomic_DNA"/>
</dbReference>
<name>A0A645EQA6_9ZZZZ</name>
<keyword evidence="1" id="KW-1133">Transmembrane helix</keyword>
<organism evidence="2">
    <name type="scientific">bioreactor metagenome</name>
    <dbReference type="NCBI Taxonomy" id="1076179"/>
    <lineage>
        <taxon>unclassified sequences</taxon>
        <taxon>metagenomes</taxon>
        <taxon>ecological metagenomes</taxon>
    </lineage>
</organism>
<protein>
    <submittedName>
        <fullName evidence="2">Uncharacterized protein</fullName>
    </submittedName>
</protein>
<sequence>MIEAWLDTLIPWWRDFTTFYSDHFGLIVLPLLAWMATMFIGQRTNSAALAAITTHLKKLGNRAYRMSPTELVEQLEPVVARVADDRTWMPAHAGLWIRRSDATQLAASLGVNERQVNSLRDHTLGFREPTRRRTRSHA</sequence>
<evidence type="ECO:0000256" key="1">
    <source>
        <dbReference type="SAM" id="Phobius"/>
    </source>
</evidence>
<reference evidence="2" key="1">
    <citation type="submission" date="2019-08" db="EMBL/GenBank/DDBJ databases">
        <authorList>
            <person name="Kucharzyk K."/>
            <person name="Murdoch R.W."/>
            <person name="Higgins S."/>
            <person name="Loffler F."/>
        </authorList>
    </citation>
    <scope>NUCLEOTIDE SEQUENCE</scope>
</reference>
<proteinExistence type="predicted"/>
<dbReference type="AlphaFoldDB" id="A0A645EQA6"/>
<comment type="caution">
    <text evidence="2">The sequence shown here is derived from an EMBL/GenBank/DDBJ whole genome shotgun (WGS) entry which is preliminary data.</text>
</comment>
<gene>
    <name evidence="2" type="ORF">SDC9_150682</name>
</gene>